<dbReference type="Proteomes" id="UP000290037">
    <property type="component" value="Unassembled WGS sequence"/>
</dbReference>
<feature type="domain" description="FAD dependent oxidoreductase" evidence="6">
    <location>
        <begin position="21"/>
        <end position="378"/>
    </location>
</feature>
<evidence type="ECO:0000313" key="7">
    <source>
        <dbReference type="EMBL" id="RXG27336.1"/>
    </source>
</evidence>
<dbReference type="AlphaFoldDB" id="A0A1M5ZPT7"/>
<evidence type="ECO:0000313" key="10">
    <source>
        <dbReference type="Proteomes" id="UP000290037"/>
    </source>
</evidence>
<dbReference type="PANTHER" id="PTHR11985">
    <property type="entry name" value="GLYCEROL-3-PHOSPHATE DEHYDROGENASE"/>
    <property type="match status" value="1"/>
</dbReference>
<reference evidence="8" key="2">
    <citation type="submission" date="2016-11" db="EMBL/GenBank/DDBJ databases">
        <authorList>
            <person name="Jaros S."/>
            <person name="Januszkiewicz K."/>
            <person name="Wedrychowicz H."/>
        </authorList>
    </citation>
    <scope>NUCLEOTIDE SEQUENCE [LARGE SCALE GENOMIC DNA]</scope>
    <source>
        <strain evidence="8">DSM 19859</strain>
    </source>
</reference>
<protein>
    <submittedName>
        <fullName evidence="8">Glycerol-3-phosphate dehydrogenase</fullName>
    </submittedName>
</protein>
<name>A0A1M5ZPT7_9FLAO</name>
<accession>A0A1M5ZPT7</accession>
<reference evidence="9" key="1">
    <citation type="submission" date="2016-11" db="EMBL/GenBank/DDBJ databases">
        <authorList>
            <person name="Varghese N."/>
            <person name="Submissions S."/>
        </authorList>
    </citation>
    <scope>NUCLEOTIDE SEQUENCE [LARGE SCALE GENOMIC DNA]</scope>
    <source>
        <strain evidence="9">DSM 19859</strain>
    </source>
</reference>
<dbReference type="OrthoDB" id="9766796at2"/>
<keyword evidence="5" id="KW-0560">Oxidoreductase</keyword>
<gene>
    <name evidence="7" type="ORF">DSM01_3146</name>
    <name evidence="8" type="ORF">SAMN04487999_3353</name>
</gene>
<dbReference type="EMBL" id="QOVN01000008">
    <property type="protein sequence ID" value="RXG27336.1"/>
    <property type="molecule type" value="Genomic_DNA"/>
</dbReference>
<dbReference type="GO" id="GO:0046168">
    <property type="term" value="P:glycerol-3-phosphate catabolic process"/>
    <property type="evidence" value="ECO:0007669"/>
    <property type="project" value="TreeGrafter"/>
</dbReference>
<dbReference type="InterPro" id="IPR038299">
    <property type="entry name" value="DAO_C_sf"/>
</dbReference>
<proteinExistence type="inferred from homology"/>
<evidence type="ECO:0000256" key="4">
    <source>
        <dbReference type="ARBA" id="ARBA00022827"/>
    </source>
</evidence>
<dbReference type="RefSeq" id="WP_072985068.1">
    <property type="nucleotide sequence ID" value="NZ_FQXT01000007.1"/>
</dbReference>
<dbReference type="SUPFAM" id="SSF51905">
    <property type="entry name" value="FAD/NAD(P)-binding domain"/>
    <property type="match status" value="1"/>
</dbReference>
<dbReference type="Proteomes" id="UP000184240">
    <property type="component" value="Unassembled WGS sequence"/>
</dbReference>
<sequence>MANIFAREHLTGQLSQTKKWDVIVIGGGATGLGVALDSATRGYKTLLLEQVDYAKGTSSRSTKLVHGGVRYLAQGDIDLVKEALYERGLLAQNAPHLVKNQNFIIPNYRWWEGIYYTIGLKAYDFLAGKLSLGKSKHINKTKTTERLSTLRQKGLYGGVVYKDGQFDDSRLATNIAQTAIENGATLLNHFKVTDLLQNDTGKIIGVEAKDTETDAHYTFSSDVVINATGVFTDEILRMENAEAKKSVVPSQGVHLVFDKSFLPGDDAIMIPKTSDGRVLFAVPWHDKVLVGTTDTNLDDHSLEPQAQEQEIEFILQTFNNYLNKKVTRADVRSIFAGLRPLAAPKDDSEKTKEISRSHKVIVSETGLITITGGKWTTYRRMAQDTINKAISLKKLPKKACETAHLAIHGATPTEDRTNHLYIYGSDQKGIASLIKEQPELGEKLHERLPFLKAEVIWAVRYEMARTVEDVLARRVRALFLDAAAAREMTAEVARLIAAELNRDEAWKLNQIEEFTKLANHYCIEGNTVTA</sequence>
<evidence type="ECO:0000259" key="6">
    <source>
        <dbReference type="Pfam" id="PF01266"/>
    </source>
</evidence>
<comment type="cofactor">
    <cofactor evidence="1">
        <name>FAD</name>
        <dbReference type="ChEBI" id="CHEBI:57692"/>
    </cofactor>
</comment>
<dbReference type="Gene3D" id="3.50.50.60">
    <property type="entry name" value="FAD/NAD(P)-binding domain"/>
    <property type="match status" value="1"/>
</dbReference>
<dbReference type="EMBL" id="FQXT01000007">
    <property type="protein sequence ID" value="SHI26168.1"/>
    <property type="molecule type" value="Genomic_DNA"/>
</dbReference>
<dbReference type="InterPro" id="IPR006076">
    <property type="entry name" value="FAD-dep_OxRdtase"/>
</dbReference>
<organism evidence="8 9">
    <name type="scientific">Leeuwenhoekiella palythoae</name>
    <dbReference type="NCBI Taxonomy" id="573501"/>
    <lineage>
        <taxon>Bacteria</taxon>
        <taxon>Pseudomonadati</taxon>
        <taxon>Bacteroidota</taxon>
        <taxon>Flavobacteriia</taxon>
        <taxon>Flavobacteriales</taxon>
        <taxon>Flavobacteriaceae</taxon>
        <taxon>Leeuwenhoekiella</taxon>
    </lineage>
</organism>
<dbReference type="Gene3D" id="1.10.8.870">
    <property type="entry name" value="Alpha-glycerophosphate oxidase, cap domain"/>
    <property type="match status" value="1"/>
</dbReference>
<comment type="similarity">
    <text evidence="2">Belongs to the FAD-dependent glycerol-3-phosphate dehydrogenase family.</text>
</comment>
<dbReference type="PANTHER" id="PTHR11985:SF35">
    <property type="entry name" value="ANAEROBIC GLYCEROL-3-PHOSPHATE DEHYDROGENASE SUBUNIT A"/>
    <property type="match status" value="1"/>
</dbReference>
<dbReference type="STRING" id="573501.SAMN04487999_3353"/>
<dbReference type="Pfam" id="PF01266">
    <property type="entry name" value="DAO"/>
    <property type="match status" value="1"/>
</dbReference>
<keyword evidence="3" id="KW-0285">Flavoprotein</keyword>
<dbReference type="PRINTS" id="PR01001">
    <property type="entry name" value="FADG3PDH"/>
</dbReference>
<dbReference type="InterPro" id="IPR036188">
    <property type="entry name" value="FAD/NAD-bd_sf"/>
</dbReference>
<evidence type="ECO:0000313" key="8">
    <source>
        <dbReference type="EMBL" id="SHI26168.1"/>
    </source>
</evidence>
<evidence type="ECO:0000256" key="3">
    <source>
        <dbReference type="ARBA" id="ARBA00022630"/>
    </source>
</evidence>
<evidence type="ECO:0000256" key="5">
    <source>
        <dbReference type="ARBA" id="ARBA00023002"/>
    </source>
</evidence>
<dbReference type="PROSITE" id="PS00978">
    <property type="entry name" value="FAD_G3PDH_2"/>
    <property type="match status" value="1"/>
</dbReference>
<keyword evidence="10" id="KW-1185">Reference proteome</keyword>
<dbReference type="InterPro" id="IPR000447">
    <property type="entry name" value="G3P_DH_FAD-dep"/>
</dbReference>
<dbReference type="Gene3D" id="3.30.9.10">
    <property type="entry name" value="D-Amino Acid Oxidase, subunit A, domain 2"/>
    <property type="match status" value="1"/>
</dbReference>
<dbReference type="GO" id="GO:0004368">
    <property type="term" value="F:glycerol-3-phosphate dehydrogenase (quinone) activity"/>
    <property type="evidence" value="ECO:0007669"/>
    <property type="project" value="InterPro"/>
</dbReference>
<evidence type="ECO:0000256" key="2">
    <source>
        <dbReference type="ARBA" id="ARBA00007330"/>
    </source>
</evidence>
<keyword evidence="4" id="KW-0274">FAD</keyword>
<evidence type="ECO:0000256" key="1">
    <source>
        <dbReference type="ARBA" id="ARBA00001974"/>
    </source>
</evidence>
<reference evidence="7 10" key="3">
    <citation type="submission" date="2018-07" db="EMBL/GenBank/DDBJ databases">
        <title>Leeuwenhoekiella genomics.</title>
        <authorList>
            <person name="Tahon G."/>
            <person name="Willems A."/>
        </authorList>
    </citation>
    <scope>NUCLEOTIDE SEQUENCE [LARGE SCALE GENOMIC DNA]</scope>
    <source>
        <strain evidence="7 10">LMG 24856</strain>
    </source>
</reference>
<dbReference type="GO" id="GO:0006071">
    <property type="term" value="P:glycerol metabolic process"/>
    <property type="evidence" value="ECO:0007669"/>
    <property type="project" value="UniProtKB-KW"/>
</dbReference>
<evidence type="ECO:0000313" key="9">
    <source>
        <dbReference type="Proteomes" id="UP000184240"/>
    </source>
</evidence>